<evidence type="ECO:0000313" key="2">
    <source>
        <dbReference type="Proteomes" id="UP000546007"/>
    </source>
</evidence>
<dbReference type="Proteomes" id="UP000546007">
    <property type="component" value="Unassembled WGS sequence"/>
</dbReference>
<proteinExistence type="predicted"/>
<keyword evidence="2" id="KW-1185">Reference proteome</keyword>
<dbReference type="AlphaFoldDB" id="A0A7W6MXX2"/>
<comment type="caution">
    <text evidence="1">The sequence shown here is derived from an EMBL/GenBank/DDBJ whole genome shotgun (WGS) entry which is preliminary data.</text>
</comment>
<organism evidence="1 2">
    <name type="scientific">Butyricimonas faecihominis</name>
    <dbReference type="NCBI Taxonomy" id="1472416"/>
    <lineage>
        <taxon>Bacteria</taxon>
        <taxon>Pseudomonadati</taxon>
        <taxon>Bacteroidota</taxon>
        <taxon>Bacteroidia</taxon>
        <taxon>Bacteroidales</taxon>
        <taxon>Odoribacteraceae</taxon>
        <taxon>Butyricimonas</taxon>
    </lineage>
</organism>
<dbReference type="EMBL" id="JACIES010000002">
    <property type="protein sequence ID" value="MBB4025457.1"/>
    <property type="molecule type" value="Genomic_DNA"/>
</dbReference>
<reference evidence="1 2" key="1">
    <citation type="submission" date="2020-08" db="EMBL/GenBank/DDBJ databases">
        <title>Genomic Encyclopedia of Type Strains, Phase IV (KMG-IV): sequencing the most valuable type-strain genomes for metagenomic binning, comparative biology and taxonomic classification.</title>
        <authorList>
            <person name="Goeker M."/>
        </authorList>
    </citation>
    <scope>NUCLEOTIDE SEQUENCE [LARGE SCALE GENOMIC DNA]</scope>
    <source>
        <strain evidence="1 2">DSM 105721</strain>
    </source>
</reference>
<sequence>MYTKIETPKEIQVTWRYQSTEYPIAAFKNEEGTIYAITYEHPNFSVFRKINDKEYITSRLGGHLEATEEELELFKSLLDQLPEEKKKEVKAEYKRPYLTDKYTMEDGTIIILKSF</sequence>
<dbReference type="RefSeq" id="WP_124318455.1">
    <property type="nucleotide sequence ID" value="NZ_AP028155.1"/>
</dbReference>
<dbReference type="GeneID" id="93103330"/>
<name>A0A7W6MXX2_9BACT</name>
<accession>A0A7W6MXX2</accession>
<protein>
    <submittedName>
        <fullName evidence="1">Uncharacterized protein</fullName>
    </submittedName>
</protein>
<gene>
    <name evidence="1" type="ORF">GGR14_001229</name>
</gene>
<evidence type="ECO:0000313" key="1">
    <source>
        <dbReference type="EMBL" id="MBB4025457.1"/>
    </source>
</evidence>